<keyword evidence="1" id="KW-0472">Membrane</keyword>
<name>A0AAV9HS56_9PEZI</name>
<evidence type="ECO:0000313" key="4">
    <source>
        <dbReference type="Proteomes" id="UP001321749"/>
    </source>
</evidence>
<feature type="transmembrane region" description="Helical" evidence="1">
    <location>
        <begin position="131"/>
        <end position="155"/>
    </location>
</feature>
<organism evidence="3 4">
    <name type="scientific">Cladorrhinum samala</name>
    <dbReference type="NCBI Taxonomy" id="585594"/>
    <lineage>
        <taxon>Eukaryota</taxon>
        <taxon>Fungi</taxon>
        <taxon>Dikarya</taxon>
        <taxon>Ascomycota</taxon>
        <taxon>Pezizomycotina</taxon>
        <taxon>Sordariomycetes</taxon>
        <taxon>Sordariomycetidae</taxon>
        <taxon>Sordariales</taxon>
        <taxon>Podosporaceae</taxon>
        <taxon>Cladorrhinum</taxon>
    </lineage>
</organism>
<gene>
    <name evidence="3" type="ORF">QBC42DRAFT_266848</name>
</gene>
<feature type="transmembrane region" description="Helical" evidence="1">
    <location>
        <begin position="167"/>
        <end position="184"/>
    </location>
</feature>
<feature type="transmembrane region" description="Helical" evidence="1">
    <location>
        <begin position="196"/>
        <end position="215"/>
    </location>
</feature>
<proteinExistence type="predicted"/>
<feature type="transmembrane region" description="Helical" evidence="1">
    <location>
        <begin position="235"/>
        <end position="257"/>
    </location>
</feature>
<evidence type="ECO:0000256" key="1">
    <source>
        <dbReference type="SAM" id="Phobius"/>
    </source>
</evidence>
<protein>
    <recommendedName>
        <fullName evidence="2">DUF7702 domain-containing protein</fullName>
    </recommendedName>
</protein>
<feature type="domain" description="DUF7702" evidence="2">
    <location>
        <begin position="16"/>
        <end position="256"/>
    </location>
</feature>
<evidence type="ECO:0000259" key="2">
    <source>
        <dbReference type="Pfam" id="PF24800"/>
    </source>
</evidence>
<sequence length="270" mass="30255">MGKGPLTIHGNRRLLAREHTAVAMLVIFGVLLIGTSILGYRHLYKRRRIATVTSTCILTLSLLRIALASMELHLDPLDTRRPRREQDFATLDAVALIPVMLMLLSHLFDYVHWSSIKYEEDLYENIKRWQLAALVAFGTVATIFYLAGCIVAFQVNRSIPQVLQTATILYVVMVLLILAGAVRLPMRSKADRAKVLAVIGGIVTVRLVWAVASAWSVDSRKSRFTPYRTTAAGAWTHLGVVLVMEFLISVMCSWFGGNEESMKEAQREKL</sequence>
<feature type="transmembrane region" description="Helical" evidence="1">
    <location>
        <begin position="49"/>
        <end position="68"/>
    </location>
</feature>
<dbReference type="AlphaFoldDB" id="A0AAV9HS56"/>
<dbReference type="InterPro" id="IPR056119">
    <property type="entry name" value="DUF7702"/>
</dbReference>
<feature type="transmembrane region" description="Helical" evidence="1">
    <location>
        <begin position="88"/>
        <end position="111"/>
    </location>
</feature>
<keyword evidence="1" id="KW-0812">Transmembrane</keyword>
<feature type="transmembrane region" description="Helical" evidence="1">
    <location>
        <begin position="20"/>
        <end position="40"/>
    </location>
</feature>
<dbReference type="Proteomes" id="UP001321749">
    <property type="component" value="Unassembled WGS sequence"/>
</dbReference>
<dbReference type="EMBL" id="MU864966">
    <property type="protein sequence ID" value="KAK4462840.1"/>
    <property type="molecule type" value="Genomic_DNA"/>
</dbReference>
<accession>A0AAV9HS56</accession>
<evidence type="ECO:0000313" key="3">
    <source>
        <dbReference type="EMBL" id="KAK4462840.1"/>
    </source>
</evidence>
<reference evidence="3" key="2">
    <citation type="submission" date="2023-06" db="EMBL/GenBank/DDBJ databases">
        <authorList>
            <consortium name="Lawrence Berkeley National Laboratory"/>
            <person name="Mondo S.J."/>
            <person name="Hensen N."/>
            <person name="Bonometti L."/>
            <person name="Westerberg I."/>
            <person name="Brannstrom I.O."/>
            <person name="Guillou S."/>
            <person name="Cros-Aarteil S."/>
            <person name="Calhoun S."/>
            <person name="Haridas S."/>
            <person name="Kuo A."/>
            <person name="Pangilinan J."/>
            <person name="Riley R."/>
            <person name="Labutti K."/>
            <person name="Andreopoulos B."/>
            <person name="Lipzen A."/>
            <person name="Chen C."/>
            <person name="Yanf M."/>
            <person name="Daum C."/>
            <person name="Ng V."/>
            <person name="Clum A."/>
            <person name="Steindorff A."/>
            <person name="Ohm R."/>
            <person name="Martin F."/>
            <person name="Silar P."/>
            <person name="Natvig D."/>
            <person name="Lalanne C."/>
            <person name="Gautier V."/>
            <person name="Ament-Velasquez S.L."/>
            <person name="Kruys A."/>
            <person name="Hutchinson M.I."/>
            <person name="Powell A.J."/>
            <person name="Barry K."/>
            <person name="Miller A.N."/>
            <person name="Grigoriev I.V."/>
            <person name="Debuchy R."/>
            <person name="Gladieux P."/>
            <person name="Thoren M.H."/>
            <person name="Johannesson H."/>
        </authorList>
    </citation>
    <scope>NUCLEOTIDE SEQUENCE</scope>
    <source>
        <strain evidence="3">PSN324</strain>
    </source>
</reference>
<dbReference type="Pfam" id="PF24800">
    <property type="entry name" value="DUF7702"/>
    <property type="match status" value="1"/>
</dbReference>
<comment type="caution">
    <text evidence="3">The sequence shown here is derived from an EMBL/GenBank/DDBJ whole genome shotgun (WGS) entry which is preliminary data.</text>
</comment>
<reference evidence="3" key="1">
    <citation type="journal article" date="2023" name="Mol. Phylogenet. Evol.">
        <title>Genome-scale phylogeny and comparative genomics of the fungal order Sordariales.</title>
        <authorList>
            <person name="Hensen N."/>
            <person name="Bonometti L."/>
            <person name="Westerberg I."/>
            <person name="Brannstrom I.O."/>
            <person name="Guillou S."/>
            <person name="Cros-Aarteil S."/>
            <person name="Calhoun S."/>
            <person name="Haridas S."/>
            <person name="Kuo A."/>
            <person name="Mondo S."/>
            <person name="Pangilinan J."/>
            <person name="Riley R."/>
            <person name="LaButti K."/>
            <person name="Andreopoulos B."/>
            <person name="Lipzen A."/>
            <person name="Chen C."/>
            <person name="Yan M."/>
            <person name="Daum C."/>
            <person name="Ng V."/>
            <person name="Clum A."/>
            <person name="Steindorff A."/>
            <person name="Ohm R.A."/>
            <person name="Martin F."/>
            <person name="Silar P."/>
            <person name="Natvig D.O."/>
            <person name="Lalanne C."/>
            <person name="Gautier V."/>
            <person name="Ament-Velasquez S.L."/>
            <person name="Kruys A."/>
            <person name="Hutchinson M.I."/>
            <person name="Powell A.J."/>
            <person name="Barry K."/>
            <person name="Miller A.N."/>
            <person name="Grigoriev I.V."/>
            <person name="Debuchy R."/>
            <person name="Gladieux P."/>
            <person name="Hiltunen Thoren M."/>
            <person name="Johannesson H."/>
        </authorList>
    </citation>
    <scope>NUCLEOTIDE SEQUENCE</scope>
    <source>
        <strain evidence="3">PSN324</strain>
    </source>
</reference>
<keyword evidence="4" id="KW-1185">Reference proteome</keyword>
<keyword evidence="1" id="KW-1133">Transmembrane helix</keyword>